<dbReference type="EMBL" id="CH445355">
    <property type="protein sequence ID" value="EAT78226.1"/>
    <property type="molecule type" value="Genomic_DNA"/>
</dbReference>
<dbReference type="RefSeq" id="XP_001804545.1">
    <property type="nucleotide sequence ID" value="XM_001804493.1"/>
</dbReference>
<reference evidence="2" key="1">
    <citation type="journal article" date="2007" name="Plant Cell">
        <title>Dothideomycete-plant interactions illuminated by genome sequencing and EST analysis of the wheat pathogen Stagonospora nodorum.</title>
        <authorList>
            <person name="Hane J.K."/>
            <person name="Lowe R.G."/>
            <person name="Solomon P.S."/>
            <person name="Tan K.C."/>
            <person name="Schoch C.L."/>
            <person name="Spatafora J.W."/>
            <person name="Crous P.W."/>
            <person name="Kodira C."/>
            <person name="Birren B.W."/>
            <person name="Galagan J.E."/>
            <person name="Torriani S.F."/>
            <person name="McDonald B.A."/>
            <person name="Oliver R.P."/>
        </authorList>
    </citation>
    <scope>NUCLEOTIDE SEQUENCE [LARGE SCALE GENOMIC DNA]</scope>
    <source>
        <strain evidence="2">SN15 / ATCC MYA-4574 / FGSC 10173</strain>
    </source>
</reference>
<organism evidence="1 2">
    <name type="scientific">Phaeosphaeria nodorum (strain SN15 / ATCC MYA-4574 / FGSC 10173)</name>
    <name type="common">Glume blotch fungus</name>
    <name type="synonym">Parastagonospora nodorum</name>
    <dbReference type="NCBI Taxonomy" id="321614"/>
    <lineage>
        <taxon>Eukaryota</taxon>
        <taxon>Fungi</taxon>
        <taxon>Dikarya</taxon>
        <taxon>Ascomycota</taxon>
        <taxon>Pezizomycotina</taxon>
        <taxon>Dothideomycetes</taxon>
        <taxon>Pleosporomycetidae</taxon>
        <taxon>Pleosporales</taxon>
        <taxon>Pleosporineae</taxon>
        <taxon>Phaeosphaeriaceae</taxon>
        <taxon>Parastagonospora</taxon>
    </lineage>
</organism>
<evidence type="ECO:0000313" key="1">
    <source>
        <dbReference type="EMBL" id="EAT78226.1"/>
    </source>
</evidence>
<accession>Q0U1H3</accession>
<dbReference type="AlphaFoldDB" id="Q0U1H3"/>
<sequence>MCSLSTTTMCKRLAVSRPENTFYSGHTTLEELSIGLGASDGFGREGRSQISHPPWRLRAVAAKSGDPGRTTTKMLFEAQTCATPASERNLMDADSPAVVTNAQSAVIFALLGR</sequence>
<name>Q0U1H3_PHANO</name>
<gene>
    <name evidence="1" type="ORF">SNOG_14355</name>
</gene>
<dbReference type="GeneID" id="5981469"/>
<dbReference type="InParanoid" id="Q0U1H3"/>
<dbReference type="Proteomes" id="UP000001055">
    <property type="component" value="Unassembled WGS sequence"/>
</dbReference>
<evidence type="ECO:0000313" key="2">
    <source>
        <dbReference type="Proteomes" id="UP000001055"/>
    </source>
</evidence>
<dbReference type="HOGENOM" id="CLU_2134410_0_0_1"/>
<proteinExistence type="predicted"/>
<dbReference type="KEGG" id="pno:SNOG_14355"/>
<protein>
    <submittedName>
        <fullName evidence="1">Uncharacterized protein</fullName>
    </submittedName>
</protein>